<dbReference type="PANTHER" id="PTHR11571">
    <property type="entry name" value="GLUTATHIONE S-TRANSFERASE"/>
    <property type="match status" value="1"/>
</dbReference>
<dbReference type="InterPro" id="IPR004046">
    <property type="entry name" value="GST_C"/>
</dbReference>
<dbReference type="InterPro" id="IPR036249">
    <property type="entry name" value="Thioredoxin-like_sf"/>
</dbReference>
<dbReference type="Pfam" id="PF14497">
    <property type="entry name" value="GST_C_3"/>
    <property type="match status" value="1"/>
</dbReference>
<dbReference type="SFLD" id="SFLDS00019">
    <property type="entry name" value="Glutathione_Transferase_(cytos"/>
    <property type="match status" value="1"/>
</dbReference>
<sequence length="203" mass="22556">MTTHPSLKVTYFDVKARAEPIRLALAVGKIEFEDERLARDEFIKRKPDLPFGSLPTMNIGEKQFAQSNALLRYAGKLAGLYPSDALEALKVDQILDAAEDTLGALRPSFSAKDEEKKLSMRKEFMENAFPRYVSGIESLVEGKWAVGDKMTIADLVLYQLKDTFTSGFLDGIPKNAFDEYSKISSVADAVGLNAEVKAWNDSH</sequence>
<dbReference type="InterPro" id="IPR040079">
    <property type="entry name" value="Glutathione_S-Trfase"/>
</dbReference>
<dbReference type="PROSITE" id="PS50405">
    <property type="entry name" value="GST_CTER"/>
    <property type="match status" value="1"/>
</dbReference>
<feature type="domain" description="GST N-terminal" evidence="1">
    <location>
        <begin position="5"/>
        <end position="82"/>
    </location>
</feature>
<dbReference type="InterPro" id="IPR010987">
    <property type="entry name" value="Glutathione-S-Trfase_C-like"/>
</dbReference>
<dbReference type="PANTHER" id="PTHR11571:SF252">
    <property type="entry name" value="GLUTATHIONE S-TRANSFERASE"/>
    <property type="match status" value="1"/>
</dbReference>
<dbReference type="GO" id="GO:0004364">
    <property type="term" value="F:glutathione transferase activity"/>
    <property type="evidence" value="ECO:0007669"/>
    <property type="project" value="TreeGrafter"/>
</dbReference>
<evidence type="ECO:0000313" key="3">
    <source>
        <dbReference type="EMBL" id="CAD9705006.1"/>
    </source>
</evidence>
<name>A0A7S2SN71_9STRA</name>
<dbReference type="SFLD" id="SFLDG00363">
    <property type="entry name" value="AMPS_(cytGST):_Alpha-__Mu-__Pi"/>
    <property type="match status" value="1"/>
</dbReference>
<evidence type="ECO:0000259" key="1">
    <source>
        <dbReference type="PROSITE" id="PS50404"/>
    </source>
</evidence>
<dbReference type="AlphaFoldDB" id="A0A7S2SN71"/>
<dbReference type="CDD" id="cd03192">
    <property type="entry name" value="GST_C_Sigma_like"/>
    <property type="match status" value="1"/>
</dbReference>
<feature type="domain" description="GST C-terminal" evidence="2">
    <location>
        <begin position="84"/>
        <end position="203"/>
    </location>
</feature>
<dbReference type="InterPro" id="IPR004045">
    <property type="entry name" value="Glutathione_S-Trfase_N"/>
</dbReference>
<dbReference type="Pfam" id="PF02798">
    <property type="entry name" value="GST_N"/>
    <property type="match status" value="1"/>
</dbReference>
<evidence type="ECO:0008006" key="4">
    <source>
        <dbReference type="Google" id="ProtNLM"/>
    </source>
</evidence>
<reference evidence="3" key="1">
    <citation type="submission" date="2021-01" db="EMBL/GenBank/DDBJ databases">
        <authorList>
            <person name="Corre E."/>
            <person name="Pelletier E."/>
            <person name="Niang G."/>
            <person name="Scheremetjew M."/>
            <person name="Finn R."/>
            <person name="Kale V."/>
            <person name="Holt S."/>
            <person name="Cochrane G."/>
            <person name="Meng A."/>
            <person name="Brown T."/>
            <person name="Cohen L."/>
        </authorList>
    </citation>
    <scope>NUCLEOTIDE SEQUENCE</scope>
    <source>
        <strain evidence="3">NY070348D</strain>
    </source>
</reference>
<dbReference type="Gene3D" id="3.40.30.10">
    <property type="entry name" value="Glutaredoxin"/>
    <property type="match status" value="1"/>
</dbReference>
<dbReference type="InterPro" id="IPR050213">
    <property type="entry name" value="GST_superfamily"/>
</dbReference>
<dbReference type="EMBL" id="HBHK01025542">
    <property type="protein sequence ID" value="CAD9705006.1"/>
    <property type="molecule type" value="Transcribed_RNA"/>
</dbReference>
<dbReference type="SUPFAM" id="SSF47616">
    <property type="entry name" value="GST C-terminal domain-like"/>
    <property type="match status" value="1"/>
</dbReference>
<dbReference type="GO" id="GO:0006749">
    <property type="term" value="P:glutathione metabolic process"/>
    <property type="evidence" value="ECO:0007669"/>
    <property type="project" value="TreeGrafter"/>
</dbReference>
<accession>A0A7S2SN71</accession>
<dbReference type="CDD" id="cd03039">
    <property type="entry name" value="GST_N_Sigma_like"/>
    <property type="match status" value="1"/>
</dbReference>
<organism evidence="3">
    <name type="scientific">Mucochytrium quahogii</name>
    <dbReference type="NCBI Taxonomy" id="96639"/>
    <lineage>
        <taxon>Eukaryota</taxon>
        <taxon>Sar</taxon>
        <taxon>Stramenopiles</taxon>
        <taxon>Bigyra</taxon>
        <taxon>Labyrinthulomycetes</taxon>
        <taxon>Thraustochytrida</taxon>
        <taxon>Thraustochytriidae</taxon>
        <taxon>Mucochytrium</taxon>
    </lineage>
</organism>
<dbReference type="SFLD" id="SFLDG01205">
    <property type="entry name" value="AMPS.1"/>
    <property type="match status" value="1"/>
</dbReference>
<dbReference type="SUPFAM" id="SSF52833">
    <property type="entry name" value="Thioredoxin-like"/>
    <property type="match status" value="1"/>
</dbReference>
<evidence type="ECO:0000259" key="2">
    <source>
        <dbReference type="PROSITE" id="PS50405"/>
    </source>
</evidence>
<dbReference type="PROSITE" id="PS50404">
    <property type="entry name" value="GST_NTER"/>
    <property type="match status" value="1"/>
</dbReference>
<protein>
    <recommendedName>
        <fullName evidence="4">Glutathione S-transferase</fullName>
    </recommendedName>
</protein>
<gene>
    <name evidence="3" type="ORF">QSP1433_LOCUS16037</name>
</gene>
<dbReference type="InterPro" id="IPR036282">
    <property type="entry name" value="Glutathione-S-Trfase_C_sf"/>
</dbReference>
<proteinExistence type="predicted"/>
<dbReference type="Gene3D" id="1.20.1050.10">
    <property type="match status" value="1"/>
</dbReference>
<dbReference type="FunFam" id="1.20.1050.10:FF:000030">
    <property type="entry name" value="Glutathione S-transferase S1"/>
    <property type="match status" value="1"/>
</dbReference>